<reference evidence="2 3" key="1">
    <citation type="submission" date="2019-09" db="EMBL/GenBank/DDBJ databases">
        <authorList>
            <person name="Kritzky A."/>
            <person name="Schelkanova E.Y."/>
            <person name="Alkhova Z.V."/>
            <person name="Smirnova N.I."/>
        </authorList>
    </citation>
    <scope>NUCLEOTIDE SEQUENCE [LARGE SCALE GENOMIC DNA]</scope>
    <source>
        <strain evidence="2 3">M1526</strain>
    </source>
</reference>
<comment type="caution">
    <text evidence="2">The sequence shown here is derived from an EMBL/GenBank/DDBJ whole genome shotgun (WGS) entry which is preliminary data.</text>
</comment>
<accession>A0A5Q6PDN1</accession>
<dbReference type="AlphaFoldDB" id="A0A5Q6PDN1"/>
<dbReference type="Proteomes" id="UP000323225">
    <property type="component" value="Unassembled WGS sequence"/>
</dbReference>
<gene>
    <name evidence="2" type="ORF">F0M16_19880</name>
</gene>
<protein>
    <submittedName>
        <fullName evidence="2">DUF4343 domain-containing protein</fullName>
    </submittedName>
</protein>
<dbReference type="Pfam" id="PF18299">
    <property type="entry name" value="R2K_2"/>
    <property type="match status" value="1"/>
</dbReference>
<organism evidence="2 3">
    <name type="scientific">Vibrio cholerae</name>
    <dbReference type="NCBI Taxonomy" id="666"/>
    <lineage>
        <taxon>Bacteria</taxon>
        <taxon>Pseudomonadati</taxon>
        <taxon>Pseudomonadota</taxon>
        <taxon>Gammaproteobacteria</taxon>
        <taxon>Vibrionales</taxon>
        <taxon>Vibrionaceae</taxon>
        <taxon>Vibrio</taxon>
    </lineage>
</organism>
<sequence>MKVFLQKMNDDSNRLGREEAAIYQYCILNDIQVVRFGLNETPVEVGSEDVVVGNIPCIHRTLRSLGVEPVDIDDYPSCLRHLMCRQVEELTVSEAMYRIAVSGEQLFAKPKQAKLFTGQEFSPMSGMSILRGLDGDTELYVSPIVNWLCEFRVYVSQGKVLASCRYDDNPDDDLSIDMSVVENAVKTLTNSGFFPNGYSLDFGLLDTGETALIELNDGYSLGKYKGISDAEYFYLISNRWYQLAKGLG</sequence>
<dbReference type="InterPro" id="IPR041261">
    <property type="entry name" value="R2K_2"/>
</dbReference>
<name>A0A5Q6PDN1_VIBCL</name>
<evidence type="ECO:0000313" key="3">
    <source>
        <dbReference type="Proteomes" id="UP000323225"/>
    </source>
</evidence>
<evidence type="ECO:0000259" key="1">
    <source>
        <dbReference type="Pfam" id="PF18299"/>
    </source>
</evidence>
<dbReference type="EMBL" id="VUAA01000031">
    <property type="protein sequence ID" value="KAA1252977.1"/>
    <property type="molecule type" value="Genomic_DNA"/>
</dbReference>
<proteinExistence type="predicted"/>
<evidence type="ECO:0000313" key="2">
    <source>
        <dbReference type="EMBL" id="KAA1252977.1"/>
    </source>
</evidence>
<feature type="domain" description="ATP-grasp" evidence="1">
    <location>
        <begin position="85"/>
        <end position="232"/>
    </location>
</feature>